<sequence>MIAVWLPTTIFAPVALLRTEISFHIIFRVYDFARSIFHFYGLCVLPAQVYTQSEKTTIILNNEICMRVGSPRHSQKLIPILKTFAEGIVQTYSGITVGGMIVIKKSTILTCLSVMVPYVVLFLQLHIGTTK</sequence>
<feature type="transmembrane region" description="Helical" evidence="1">
    <location>
        <begin position="108"/>
        <end position="127"/>
    </location>
</feature>
<evidence type="ECO:0000256" key="1">
    <source>
        <dbReference type="SAM" id="Phobius"/>
    </source>
</evidence>
<evidence type="ECO:0000313" key="2">
    <source>
        <dbReference type="EMBL" id="KAI1693026.1"/>
    </source>
</evidence>
<keyword evidence="1" id="KW-1133">Transmembrane helix</keyword>
<gene>
    <name evidence="2" type="ORF">DdX_20886</name>
</gene>
<comment type="caution">
    <text evidence="2">The sequence shown here is derived from an EMBL/GenBank/DDBJ whole genome shotgun (WGS) entry which is preliminary data.</text>
</comment>
<dbReference type="Proteomes" id="UP001201812">
    <property type="component" value="Unassembled WGS sequence"/>
</dbReference>
<accession>A0AAD4MFV2</accession>
<organism evidence="2 3">
    <name type="scientific">Ditylenchus destructor</name>
    <dbReference type="NCBI Taxonomy" id="166010"/>
    <lineage>
        <taxon>Eukaryota</taxon>
        <taxon>Metazoa</taxon>
        <taxon>Ecdysozoa</taxon>
        <taxon>Nematoda</taxon>
        <taxon>Chromadorea</taxon>
        <taxon>Rhabditida</taxon>
        <taxon>Tylenchina</taxon>
        <taxon>Tylenchomorpha</taxon>
        <taxon>Sphaerularioidea</taxon>
        <taxon>Anguinidae</taxon>
        <taxon>Anguininae</taxon>
        <taxon>Ditylenchus</taxon>
    </lineage>
</organism>
<dbReference type="AlphaFoldDB" id="A0AAD4MFV2"/>
<dbReference type="EMBL" id="JAKKPZ010000687">
    <property type="protein sequence ID" value="KAI1693026.1"/>
    <property type="molecule type" value="Genomic_DNA"/>
</dbReference>
<name>A0AAD4MFV2_9BILA</name>
<keyword evidence="1" id="KW-0472">Membrane</keyword>
<reference evidence="2" key="1">
    <citation type="submission" date="2022-01" db="EMBL/GenBank/DDBJ databases">
        <title>Genome Sequence Resource for Two Populations of Ditylenchus destructor, the Migratory Endoparasitic Phytonematode.</title>
        <authorList>
            <person name="Zhang H."/>
            <person name="Lin R."/>
            <person name="Xie B."/>
        </authorList>
    </citation>
    <scope>NUCLEOTIDE SEQUENCE</scope>
    <source>
        <strain evidence="2">BazhouSP</strain>
    </source>
</reference>
<proteinExistence type="predicted"/>
<evidence type="ECO:0000313" key="3">
    <source>
        <dbReference type="Proteomes" id="UP001201812"/>
    </source>
</evidence>
<protein>
    <submittedName>
        <fullName evidence="2">Uncharacterized protein</fullName>
    </submittedName>
</protein>
<keyword evidence="1" id="KW-0812">Transmembrane</keyword>
<keyword evidence="3" id="KW-1185">Reference proteome</keyword>